<organism evidence="6 7">
    <name type="scientific">Angiostrongylus cantonensis</name>
    <name type="common">Rat lungworm</name>
    <dbReference type="NCBI Taxonomy" id="6313"/>
    <lineage>
        <taxon>Eukaryota</taxon>
        <taxon>Metazoa</taxon>
        <taxon>Ecdysozoa</taxon>
        <taxon>Nematoda</taxon>
        <taxon>Chromadorea</taxon>
        <taxon>Rhabditida</taxon>
        <taxon>Rhabditina</taxon>
        <taxon>Rhabditomorpha</taxon>
        <taxon>Strongyloidea</taxon>
        <taxon>Metastrongylidae</taxon>
        <taxon>Angiostrongylus</taxon>
    </lineage>
</organism>
<keyword evidence="6" id="KW-1185">Reference proteome</keyword>
<dbReference type="CDD" id="cd06135">
    <property type="entry name" value="Orn"/>
    <property type="match status" value="1"/>
</dbReference>
<dbReference type="InterPro" id="IPR022894">
    <property type="entry name" value="Oligoribonuclease"/>
</dbReference>
<accession>A0A0K0DM27</accession>
<evidence type="ECO:0000256" key="4">
    <source>
        <dbReference type="ARBA" id="ARBA00022839"/>
    </source>
</evidence>
<dbReference type="GO" id="GO:0000175">
    <property type="term" value="F:3'-5'-RNA exonuclease activity"/>
    <property type="evidence" value="ECO:0007669"/>
    <property type="project" value="InterPro"/>
</dbReference>
<dbReference type="Pfam" id="PF00929">
    <property type="entry name" value="RNase_T"/>
    <property type="match status" value="1"/>
</dbReference>
<evidence type="ECO:0000259" key="5">
    <source>
        <dbReference type="SMART" id="SM00479"/>
    </source>
</evidence>
<comment type="similarity">
    <text evidence="1">Belongs to the oligoribonuclease family.</text>
</comment>
<dbReference type="PANTHER" id="PTHR11046">
    <property type="entry name" value="OLIGORIBONUCLEASE, MITOCHONDRIAL"/>
    <property type="match status" value="1"/>
</dbReference>
<protein>
    <submittedName>
        <fullName evidence="7">Exonuclease domain-containing protein</fullName>
    </submittedName>
</protein>
<dbReference type="SUPFAM" id="SSF53098">
    <property type="entry name" value="Ribonuclease H-like"/>
    <property type="match status" value="1"/>
</dbReference>
<dbReference type="InterPro" id="IPR012337">
    <property type="entry name" value="RNaseH-like_sf"/>
</dbReference>
<dbReference type="InterPro" id="IPR013520">
    <property type="entry name" value="Ribonucl_H"/>
</dbReference>
<evidence type="ECO:0000313" key="7">
    <source>
        <dbReference type="WBParaSite" id="ACAC_0001270601-mRNA-1"/>
    </source>
</evidence>
<evidence type="ECO:0000256" key="3">
    <source>
        <dbReference type="ARBA" id="ARBA00022801"/>
    </source>
</evidence>
<dbReference type="NCBIfam" id="NF003765">
    <property type="entry name" value="PRK05359.1"/>
    <property type="match status" value="1"/>
</dbReference>
<evidence type="ECO:0000256" key="1">
    <source>
        <dbReference type="ARBA" id="ARBA00009921"/>
    </source>
</evidence>
<name>A0A0K0DM27_ANGCA</name>
<feature type="domain" description="Exonuclease" evidence="5">
    <location>
        <begin position="1"/>
        <end position="166"/>
    </location>
</feature>
<dbReference type="WBParaSite" id="ACAC_0001270601-mRNA-1">
    <property type="protein sequence ID" value="ACAC_0001270601-mRNA-1"/>
    <property type="gene ID" value="ACAC_0001270601"/>
</dbReference>
<keyword evidence="2" id="KW-0540">Nuclease</keyword>
<proteinExistence type="inferred from homology"/>
<dbReference type="InterPro" id="IPR036397">
    <property type="entry name" value="RNaseH_sf"/>
</dbReference>
<reference evidence="6" key="1">
    <citation type="submission" date="2012-09" db="EMBL/GenBank/DDBJ databases">
        <authorList>
            <person name="Martin A.A."/>
        </authorList>
    </citation>
    <scope>NUCLEOTIDE SEQUENCE</scope>
</reference>
<dbReference type="GO" id="GO:0003676">
    <property type="term" value="F:nucleic acid binding"/>
    <property type="evidence" value="ECO:0007669"/>
    <property type="project" value="InterPro"/>
</dbReference>
<reference evidence="7" key="2">
    <citation type="submission" date="2017-02" db="UniProtKB">
        <authorList>
            <consortium name="WormBaseParasite"/>
        </authorList>
    </citation>
    <scope>IDENTIFICATION</scope>
</reference>
<sequence length="171" mass="19682">MTGLDHEKQTLVGIGMILTDNDLNVIAESPDIVINQSEEVLNNMEDWSRTAFARSGLINRIRESKICMEQAEDMDTFLEREAVGETCPLAGNSVHFHRRFIMKYMPRLEKRLQYRIVDVSTIKELAARWYPNELKLAPSKKGAHSALNDIRGSIEELRYYRSSIFKGPHGW</sequence>
<dbReference type="Proteomes" id="UP000035642">
    <property type="component" value="Unassembled WGS sequence"/>
</dbReference>
<dbReference type="AlphaFoldDB" id="A0A0K0DM27"/>
<dbReference type="STRING" id="6313.A0A0K0DM27"/>
<dbReference type="Gene3D" id="3.30.420.10">
    <property type="entry name" value="Ribonuclease H-like superfamily/Ribonuclease H"/>
    <property type="match status" value="1"/>
</dbReference>
<dbReference type="SMART" id="SM00479">
    <property type="entry name" value="EXOIII"/>
    <property type="match status" value="1"/>
</dbReference>
<evidence type="ECO:0000256" key="2">
    <source>
        <dbReference type="ARBA" id="ARBA00022722"/>
    </source>
</evidence>
<keyword evidence="4" id="KW-0269">Exonuclease</keyword>
<evidence type="ECO:0000313" key="6">
    <source>
        <dbReference type="Proteomes" id="UP000035642"/>
    </source>
</evidence>
<dbReference type="PANTHER" id="PTHR11046:SF0">
    <property type="entry name" value="OLIGORIBONUCLEASE, MITOCHONDRIAL"/>
    <property type="match status" value="1"/>
</dbReference>
<keyword evidence="3" id="KW-0378">Hydrolase</keyword>